<dbReference type="CDD" id="cd03257">
    <property type="entry name" value="ABC_NikE_OppD_transporters"/>
    <property type="match status" value="1"/>
</dbReference>
<dbReference type="PANTHER" id="PTHR43776">
    <property type="entry name" value="TRANSPORT ATP-BINDING PROTEIN"/>
    <property type="match status" value="1"/>
</dbReference>
<dbReference type="GO" id="GO:0005524">
    <property type="term" value="F:ATP binding"/>
    <property type="evidence" value="ECO:0007669"/>
    <property type="project" value="UniProtKB-KW"/>
</dbReference>
<dbReference type="KEGG" id="fnf:BSQ88_02070"/>
<evidence type="ECO:0000256" key="2">
    <source>
        <dbReference type="ARBA" id="ARBA00022448"/>
    </source>
</evidence>
<dbReference type="InterPro" id="IPR003593">
    <property type="entry name" value="AAA+_ATPase"/>
</dbReference>
<dbReference type="InterPro" id="IPR017871">
    <property type="entry name" value="ABC_transporter-like_CS"/>
</dbReference>
<reference evidence="6" key="1">
    <citation type="submission" date="2016-03" db="EMBL/GenBank/DDBJ databases">
        <title>Comparative genomics of human isolates of Fusobacterium necrophorum.</title>
        <authorList>
            <person name="Jensen A."/>
            <person name="Bank S."/>
            <person name="Andersen P.S."/>
            <person name="Kristensen L.H."/>
            <person name="Prag J."/>
        </authorList>
    </citation>
    <scope>NUCLEOTIDE SEQUENCE [LARGE SCALE GENOMIC DNA]</scope>
    <source>
        <strain evidence="6">LS_1264</strain>
    </source>
</reference>
<keyword evidence="4" id="KW-0067">ATP-binding</keyword>
<dbReference type="Gene3D" id="3.40.50.300">
    <property type="entry name" value="P-loop containing nucleotide triphosphate hydrolases"/>
    <property type="match status" value="1"/>
</dbReference>
<dbReference type="eggNOG" id="COG4608">
    <property type="taxonomic scope" value="Bacteria"/>
</dbReference>
<keyword evidence="2" id="KW-0813">Transport</keyword>
<dbReference type="SUPFAM" id="SSF52540">
    <property type="entry name" value="P-loop containing nucleoside triphosphate hydrolases"/>
    <property type="match status" value="1"/>
</dbReference>
<dbReference type="EMBL" id="LVEA01000031">
    <property type="protein sequence ID" value="KYL04475.1"/>
    <property type="molecule type" value="Genomic_DNA"/>
</dbReference>
<dbReference type="InterPro" id="IPR027417">
    <property type="entry name" value="P-loop_NTPase"/>
</dbReference>
<proteinExistence type="inferred from homology"/>
<dbReference type="PROSITE" id="PS00211">
    <property type="entry name" value="ABC_TRANSPORTER_1"/>
    <property type="match status" value="1"/>
</dbReference>
<protein>
    <submittedName>
        <fullName evidence="6">Peptide ABC transporter substrate-binding protein</fullName>
    </submittedName>
</protein>
<feature type="domain" description="ABC transporter" evidence="5">
    <location>
        <begin position="5"/>
        <end position="245"/>
    </location>
</feature>
<evidence type="ECO:0000256" key="3">
    <source>
        <dbReference type="ARBA" id="ARBA00022741"/>
    </source>
</evidence>
<accession>A0A162IUC9</accession>
<dbReference type="InterPro" id="IPR050319">
    <property type="entry name" value="ABC_transp_ATP-bind"/>
</dbReference>
<dbReference type="Pfam" id="PF00005">
    <property type="entry name" value="ABC_tran"/>
    <property type="match status" value="1"/>
</dbReference>
<dbReference type="AlphaFoldDB" id="A0A162IUC9"/>
<dbReference type="GO" id="GO:0016887">
    <property type="term" value="F:ATP hydrolysis activity"/>
    <property type="evidence" value="ECO:0007669"/>
    <property type="project" value="InterPro"/>
</dbReference>
<sequence>MKEILRVENLKKIYRSGNTIGEVSFSLHEGEFLGLIGESGCGKSTLARLICGLLQKTSGTIYYRGQNLENYSAEEKRKTLRNIQMIFQSPYSSLNPRFRIKDTLAEGFFRSQLLSKKESGEEEMISLLHEVGLKADILENYPHQLSGGQCQRVAIARALAANPEMIIADESLSALDMLTQCQIIDLFEKIKKERKLSCLFISHDLFIVRNICDRVLIMKEGKIIEEGKKEEIFEAPKKEYTQFLLEASIQFLYEKDKKRI</sequence>
<dbReference type="RefSeq" id="WP_005958807.1">
    <property type="nucleotide sequence ID" value="NZ_CAXOUM010000022.1"/>
</dbReference>
<dbReference type="InterPro" id="IPR003439">
    <property type="entry name" value="ABC_transporter-like_ATP-bd"/>
</dbReference>
<dbReference type="PROSITE" id="PS50893">
    <property type="entry name" value="ABC_TRANSPORTER_2"/>
    <property type="match status" value="1"/>
</dbReference>
<evidence type="ECO:0000256" key="4">
    <source>
        <dbReference type="ARBA" id="ARBA00022840"/>
    </source>
</evidence>
<comment type="similarity">
    <text evidence="1">Belongs to the ABC transporter superfamily.</text>
</comment>
<evidence type="ECO:0000256" key="1">
    <source>
        <dbReference type="ARBA" id="ARBA00005417"/>
    </source>
</evidence>
<keyword evidence="3" id="KW-0547">Nucleotide-binding</keyword>
<dbReference type="Proteomes" id="UP000075816">
    <property type="component" value="Unassembled WGS sequence"/>
</dbReference>
<evidence type="ECO:0000313" key="6">
    <source>
        <dbReference type="EMBL" id="KYL04475.1"/>
    </source>
</evidence>
<dbReference type="SMART" id="SM00382">
    <property type="entry name" value="AAA"/>
    <property type="match status" value="1"/>
</dbReference>
<comment type="caution">
    <text evidence="6">The sequence shown here is derived from an EMBL/GenBank/DDBJ whole genome shotgun (WGS) entry which is preliminary data.</text>
</comment>
<gene>
    <name evidence="6" type="ORF">A2J07_03960</name>
</gene>
<organism evidence="6">
    <name type="scientific">Fusobacterium necrophorum subsp. funduliforme</name>
    <dbReference type="NCBI Taxonomy" id="143387"/>
    <lineage>
        <taxon>Bacteria</taxon>
        <taxon>Fusobacteriati</taxon>
        <taxon>Fusobacteriota</taxon>
        <taxon>Fusobacteriia</taxon>
        <taxon>Fusobacteriales</taxon>
        <taxon>Fusobacteriaceae</taxon>
        <taxon>Fusobacterium</taxon>
    </lineage>
</organism>
<name>A0A162IUC9_9FUSO</name>
<dbReference type="PANTHER" id="PTHR43776:SF7">
    <property type="entry name" value="D,D-DIPEPTIDE TRANSPORT ATP-BINDING PROTEIN DDPF-RELATED"/>
    <property type="match status" value="1"/>
</dbReference>
<evidence type="ECO:0000259" key="5">
    <source>
        <dbReference type="PROSITE" id="PS50893"/>
    </source>
</evidence>
<dbReference type="GO" id="GO:0055085">
    <property type="term" value="P:transmembrane transport"/>
    <property type="evidence" value="ECO:0007669"/>
    <property type="project" value="UniProtKB-ARBA"/>
</dbReference>